<dbReference type="GO" id="GO:0005576">
    <property type="term" value="C:extracellular region"/>
    <property type="evidence" value="ECO:0007669"/>
    <property type="project" value="UniProtKB-SubCell"/>
</dbReference>
<comment type="catalytic activity">
    <reaction evidence="6">
        <text>a phosphate monoester + H2O = an alcohol + phosphate</text>
        <dbReference type="Rhea" id="RHEA:15017"/>
        <dbReference type="ChEBI" id="CHEBI:15377"/>
        <dbReference type="ChEBI" id="CHEBI:30879"/>
        <dbReference type="ChEBI" id="CHEBI:43474"/>
        <dbReference type="ChEBI" id="CHEBI:67140"/>
        <dbReference type="EC" id="3.1.3.2"/>
    </reaction>
</comment>
<evidence type="ECO:0000259" key="7">
    <source>
        <dbReference type="Pfam" id="PF00149"/>
    </source>
</evidence>
<keyword evidence="5" id="KW-0325">Glycoprotein</keyword>
<name>A0A7S2UVV3_9STRA</name>
<dbReference type="InterPro" id="IPR015914">
    <property type="entry name" value="PAPs_N"/>
</dbReference>
<dbReference type="AlphaFoldDB" id="A0A7S2UVV3"/>
<dbReference type="Pfam" id="PF14008">
    <property type="entry name" value="Metallophos_C"/>
    <property type="match status" value="1"/>
</dbReference>
<evidence type="ECO:0000259" key="8">
    <source>
        <dbReference type="Pfam" id="PF14008"/>
    </source>
</evidence>
<accession>A0A7S2UVV3</accession>
<proteinExistence type="inferred from homology"/>
<keyword evidence="6" id="KW-0378">Hydrolase</keyword>
<dbReference type="InterPro" id="IPR029052">
    <property type="entry name" value="Metallo-depent_PP-like"/>
</dbReference>
<evidence type="ECO:0000256" key="2">
    <source>
        <dbReference type="ARBA" id="ARBA00011738"/>
    </source>
</evidence>
<dbReference type="InterPro" id="IPR025733">
    <property type="entry name" value="PAPs_C"/>
</dbReference>
<dbReference type="PANTHER" id="PTHR45778">
    <property type="entry name" value="PURPLE ACID PHOSPHATASE-RELATED"/>
    <property type="match status" value="1"/>
</dbReference>
<comment type="similarity">
    <text evidence="6">Belongs to the metallophosphoesterase superfamily. Purple acid phosphatase family.</text>
</comment>
<dbReference type="SUPFAM" id="SSF49363">
    <property type="entry name" value="Purple acid phosphatase, N-terminal domain"/>
    <property type="match status" value="1"/>
</dbReference>
<evidence type="ECO:0000256" key="5">
    <source>
        <dbReference type="ARBA" id="ARBA00023180"/>
    </source>
</evidence>
<evidence type="ECO:0000259" key="10">
    <source>
        <dbReference type="Pfam" id="PF17808"/>
    </source>
</evidence>
<evidence type="ECO:0000256" key="3">
    <source>
        <dbReference type="ARBA" id="ARBA00022525"/>
    </source>
</evidence>
<dbReference type="InterPro" id="IPR040974">
    <property type="entry name" value="Fn3_PAP"/>
</dbReference>
<reference evidence="11" key="1">
    <citation type="submission" date="2021-01" db="EMBL/GenBank/DDBJ databases">
        <authorList>
            <person name="Corre E."/>
            <person name="Pelletier E."/>
            <person name="Niang G."/>
            <person name="Scheremetjew M."/>
            <person name="Finn R."/>
            <person name="Kale V."/>
            <person name="Holt S."/>
            <person name="Cochrane G."/>
            <person name="Meng A."/>
            <person name="Brown T."/>
            <person name="Cohen L."/>
        </authorList>
    </citation>
    <scope>NUCLEOTIDE SEQUENCE</scope>
    <source>
        <strain evidence="11">CCMP1661</strain>
    </source>
</reference>
<comment type="subcellular location">
    <subcellularLocation>
        <location evidence="1">Secreted</location>
    </subcellularLocation>
</comment>
<dbReference type="EC" id="3.1.3.2" evidence="6"/>
<dbReference type="EMBL" id="HBHR01006793">
    <property type="protein sequence ID" value="CAD9860808.1"/>
    <property type="molecule type" value="Transcribed_RNA"/>
</dbReference>
<dbReference type="Pfam" id="PF00149">
    <property type="entry name" value="Metallophos"/>
    <property type="match status" value="1"/>
</dbReference>
<gene>
    <name evidence="11" type="ORF">FJAP1339_LOCUS3329</name>
</gene>
<dbReference type="Gene3D" id="3.60.21.10">
    <property type="match status" value="1"/>
</dbReference>
<keyword evidence="3" id="KW-0964">Secreted</keyword>
<evidence type="ECO:0000313" key="11">
    <source>
        <dbReference type="EMBL" id="CAD9860808.1"/>
    </source>
</evidence>
<organism evidence="11">
    <name type="scientific">Fibrocapsa japonica</name>
    <dbReference type="NCBI Taxonomy" id="94617"/>
    <lineage>
        <taxon>Eukaryota</taxon>
        <taxon>Sar</taxon>
        <taxon>Stramenopiles</taxon>
        <taxon>Ochrophyta</taxon>
        <taxon>Raphidophyceae</taxon>
        <taxon>Chattonellales</taxon>
        <taxon>Chattonellaceae</taxon>
        <taxon>Fibrocapsa</taxon>
    </lineage>
</organism>
<dbReference type="SUPFAM" id="SSF56300">
    <property type="entry name" value="Metallo-dependent phosphatases"/>
    <property type="match status" value="1"/>
</dbReference>
<evidence type="ECO:0000256" key="1">
    <source>
        <dbReference type="ARBA" id="ARBA00004613"/>
    </source>
</evidence>
<evidence type="ECO:0000259" key="9">
    <source>
        <dbReference type="Pfam" id="PF16656"/>
    </source>
</evidence>
<dbReference type="PROSITE" id="PS51257">
    <property type="entry name" value="PROKAR_LIPOPROTEIN"/>
    <property type="match status" value="1"/>
</dbReference>
<dbReference type="InterPro" id="IPR004843">
    <property type="entry name" value="Calcineurin-like_PHP"/>
</dbReference>
<feature type="domain" description="Purple acid phosphatase Fn3-like" evidence="10">
    <location>
        <begin position="95"/>
        <end position="178"/>
    </location>
</feature>
<dbReference type="Gene3D" id="2.60.40.380">
    <property type="entry name" value="Purple acid phosphatase-like, N-terminal"/>
    <property type="match status" value="1"/>
</dbReference>
<evidence type="ECO:0000256" key="4">
    <source>
        <dbReference type="ARBA" id="ARBA00022729"/>
    </source>
</evidence>
<comment type="subunit">
    <text evidence="2">Homodimer.</text>
</comment>
<dbReference type="GO" id="GO:0003993">
    <property type="term" value="F:acid phosphatase activity"/>
    <property type="evidence" value="ECO:0007669"/>
    <property type="project" value="UniProtKB-EC"/>
</dbReference>
<protein>
    <recommendedName>
        <fullName evidence="6">Purple acid phosphatase</fullName>
        <ecNumber evidence="6">3.1.3.2</ecNumber>
    </recommendedName>
</protein>
<dbReference type="CDD" id="cd00839">
    <property type="entry name" value="MPP_PAPs"/>
    <property type="match status" value="1"/>
</dbReference>
<keyword evidence="4" id="KW-0732">Signal</keyword>
<dbReference type="InterPro" id="IPR041792">
    <property type="entry name" value="MPP_PAP"/>
</dbReference>
<dbReference type="Pfam" id="PF16656">
    <property type="entry name" value="Pur_ac_phosph_N"/>
    <property type="match status" value="1"/>
</dbReference>
<dbReference type="InterPro" id="IPR008963">
    <property type="entry name" value="Purple_acid_Pase-like_N"/>
</dbReference>
<dbReference type="Pfam" id="PF17808">
    <property type="entry name" value="fn3_PAP"/>
    <property type="match status" value="1"/>
</dbReference>
<dbReference type="GO" id="GO:0046872">
    <property type="term" value="F:metal ion binding"/>
    <property type="evidence" value="ECO:0007669"/>
    <property type="project" value="InterPro"/>
</dbReference>
<feature type="domain" description="Calcineurin-like phosphoesterase" evidence="7">
    <location>
        <begin position="346"/>
        <end position="587"/>
    </location>
</feature>
<feature type="domain" description="Purple acid phosphatase N-terminal" evidence="9">
    <location>
        <begin position="186"/>
        <end position="332"/>
    </location>
</feature>
<sequence>MRPTALQMKWNDWKLMILLGHIIFSCLSPAFCHLRKEHQQGSSMIKHAGEYFNYENIKVHMDSQYALSIVSPEIADGAGTWAKVGWSFHSELQLAPDSSTIIALFSPPEALLDLVEESEGGKEAMRHPPVKAHHLGEGMNSRSGSVDFLLLNLRTDYIFGLFQGGSDNPVLVAVSEVLLNGRPNEPNNIHLALADEGEGHGAGLAAMRVSWVTRDEGRPVVMFQEEGPQLASGAVAPRHLRSVRRLMSHVVGGKVLGGATLPTATKHSVAPASSFTFSAKDMCTAPASGAGFHSPGTLHSVVLANLTPGTRYRYRVGDLESQEWSEYRVFVTPPAPSYLPTEQSVRIAVFGDMGAAPIDGSYESTVTGSQWASLGTAHLLESLLEKPSQQFSRSPSASGLDAVLHIGDISYARGVTFHWDMFLQEIEQVASHVPWMVGIGNHERDSTDVSDTIKSLSFFFTDDSGGECGVPYGAYFPMPEPADDFKKDTPWYSFDFGAIHFTVMSTEHDFRRGSSQFQWLKQDLKDVHREVTPWVVFAGHRPMYVDSTWGGDFDSDVAVSDLMKQELEPMLMEHQVDIGMYGHHHSYQRTCQVFDGECQDTSASEPSVFVAPVHLVVGMGGYDFSEFAESTPDWIDFQSNEQHGASVIEANHTHLHFQFFDGINYQQVDELWMKK</sequence>
<feature type="domain" description="Purple acid phosphatase C-terminal" evidence="8">
    <location>
        <begin position="611"/>
        <end position="668"/>
    </location>
</feature>
<evidence type="ECO:0000256" key="6">
    <source>
        <dbReference type="RuleBase" id="RU361203"/>
    </source>
</evidence>